<dbReference type="GO" id="GO:0005524">
    <property type="term" value="F:ATP binding"/>
    <property type="evidence" value="ECO:0007669"/>
    <property type="project" value="UniProtKB-UniRule"/>
</dbReference>
<organism evidence="15 16">
    <name type="scientific">Nonomuraea glycinis</name>
    <dbReference type="NCBI Taxonomy" id="2047744"/>
    <lineage>
        <taxon>Bacteria</taxon>
        <taxon>Bacillati</taxon>
        <taxon>Actinomycetota</taxon>
        <taxon>Actinomycetes</taxon>
        <taxon>Streptosporangiales</taxon>
        <taxon>Streptosporangiaceae</taxon>
        <taxon>Nonomuraea</taxon>
    </lineage>
</organism>
<dbReference type="InterPro" id="IPR009080">
    <property type="entry name" value="tRNAsynth_Ia_anticodon-bd"/>
</dbReference>
<dbReference type="InterPro" id="IPR005148">
    <property type="entry name" value="Arg-tRNA-synth_N"/>
</dbReference>
<evidence type="ECO:0000256" key="7">
    <source>
        <dbReference type="ARBA" id="ARBA00022840"/>
    </source>
</evidence>
<gene>
    <name evidence="11 15" type="primary">argS</name>
    <name evidence="15" type="ORF">GCM10012278_81560</name>
</gene>
<comment type="subunit">
    <text evidence="3 11">Monomer.</text>
</comment>
<dbReference type="Pfam" id="PF03485">
    <property type="entry name" value="Arg_tRNA_synt_N"/>
    <property type="match status" value="1"/>
</dbReference>
<evidence type="ECO:0000259" key="13">
    <source>
        <dbReference type="SMART" id="SM00836"/>
    </source>
</evidence>
<evidence type="ECO:0000256" key="8">
    <source>
        <dbReference type="ARBA" id="ARBA00022917"/>
    </source>
</evidence>
<keyword evidence="6 11" id="KW-0547">Nucleotide-binding</keyword>
<evidence type="ECO:0000256" key="11">
    <source>
        <dbReference type="HAMAP-Rule" id="MF_00123"/>
    </source>
</evidence>
<evidence type="ECO:0000256" key="1">
    <source>
        <dbReference type="ARBA" id="ARBA00004496"/>
    </source>
</evidence>
<sequence length="575" mass="62736">MTDPQIVLTERVQQALASAFGSEHADADPLIRPSQFADFQANVAMSLAKRLRRSPREVAESIRVALTDFPGTVEVSGPGFLNITLDDSWIAGEATGMREDARLGVPAVTPPQTVVIDYSAPNAAKEMHVGHLRTTIVGDALARVHERLGNHVVRQNHLGDWGTPFGMLIEHLLDIGEQAAVAQLEAGMGTEYYQAARAKFEADETFKTRARVRVTTLQSGDPETIRLWHVFMDATVRYFNKIYAMLGVTLTDADIAGESMYNPMLEKTCQDLEAAGVAAISDGALCVFPPGFTGSDDKPLPLIIRKSDGGYGYASTDMAAIRYRVHDLKADRILYVVGADQALHFRMVFAAGRLAGWLPDTVDAQHVQIGMMLGKDGRRFKTRSGESVKLSDLLQEAVDRASARLADRGYDEATREEIAHAVGMGAVKYADLSVSHDTEYVFDFDRMLEFHGNTGPYMQYATARIRSIFRKAGMEPAQATASIVPAEPAERALALHLLGFGEIVGQVAAHSEPHRLSAFLFETASLFSTFYEQCPVVKEGVDAETSAHRLALCALTLRVLESGLDLLGVPVPARM</sequence>
<dbReference type="Gene3D" id="1.10.730.10">
    <property type="entry name" value="Isoleucyl-tRNA Synthetase, Domain 1"/>
    <property type="match status" value="1"/>
</dbReference>
<dbReference type="InterPro" id="IPR036695">
    <property type="entry name" value="Arg-tRNA-synth_N_sf"/>
</dbReference>
<feature type="domain" description="DALR anticodon binding" evidence="13">
    <location>
        <begin position="458"/>
        <end position="575"/>
    </location>
</feature>
<dbReference type="EMBL" id="BMNK01000022">
    <property type="protein sequence ID" value="GGP16711.1"/>
    <property type="molecule type" value="Genomic_DNA"/>
</dbReference>
<evidence type="ECO:0000256" key="6">
    <source>
        <dbReference type="ARBA" id="ARBA00022741"/>
    </source>
</evidence>
<dbReference type="FunFam" id="3.40.50.620:FF:000116">
    <property type="entry name" value="Arginine--tRNA ligase"/>
    <property type="match status" value="1"/>
</dbReference>
<evidence type="ECO:0000256" key="2">
    <source>
        <dbReference type="ARBA" id="ARBA00005594"/>
    </source>
</evidence>
<dbReference type="GO" id="GO:0006420">
    <property type="term" value="P:arginyl-tRNA aminoacylation"/>
    <property type="evidence" value="ECO:0007669"/>
    <property type="project" value="UniProtKB-UniRule"/>
</dbReference>
<dbReference type="Proteomes" id="UP000660745">
    <property type="component" value="Unassembled WGS sequence"/>
</dbReference>
<keyword evidence="7 11" id="KW-0067">ATP-binding</keyword>
<reference evidence="15" key="2">
    <citation type="submission" date="2020-09" db="EMBL/GenBank/DDBJ databases">
        <authorList>
            <person name="Sun Q."/>
            <person name="Zhou Y."/>
        </authorList>
    </citation>
    <scope>NUCLEOTIDE SEQUENCE</scope>
    <source>
        <strain evidence="15">CGMCC 4.7430</strain>
    </source>
</reference>
<dbReference type="FunFam" id="1.10.730.10:FF:000006">
    <property type="entry name" value="Arginyl-tRNA synthetase 2, mitochondrial"/>
    <property type="match status" value="1"/>
</dbReference>
<comment type="caution">
    <text evidence="15">The sequence shown here is derived from an EMBL/GenBank/DDBJ whole genome shotgun (WGS) entry which is preliminary data.</text>
</comment>
<dbReference type="Gene3D" id="3.40.50.620">
    <property type="entry name" value="HUPs"/>
    <property type="match status" value="1"/>
</dbReference>
<dbReference type="SUPFAM" id="SSF52374">
    <property type="entry name" value="Nucleotidylyl transferase"/>
    <property type="match status" value="1"/>
</dbReference>
<dbReference type="CDD" id="cd00671">
    <property type="entry name" value="ArgRS_core"/>
    <property type="match status" value="1"/>
</dbReference>
<comment type="catalytic activity">
    <reaction evidence="10 11">
        <text>tRNA(Arg) + L-arginine + ATP = L-arginyl-tRNA(Arg) + AMP + diphosphate</text>
        <dbReference type="Rhea" id="RHEA:20301"/>
        <dbReference type="Rhea" id="RHEA-COMP:9658"/>
        <dbReference type="Rhea" id="RHEA-COMP:9673"/>
        <dbReference type="ChEBI" id="CHEBI:30616"/>
        <dbReference type="ChEBI" id="CHEBI:32682"/>
        <dbReference type="ChEBI" id="CHEBI:33019"/>
        <dbReference type="ChEBI" id="CHEBI:78442"/>
        <dbReference type="ChEBI" id="CHEBI:78513"/>
        <dbReference type="ChEBI" id="CHEBI:456215"/>
        <dbReference type="EC" id="6.1.1.19"/>
    </reaction>
</comment>
<evidence type="ECO:0000259" key="14">
    <source>
        <dbReference type="SMART" id="SM01016"/>
    </source>
</evidence>
<dbReference type="Gene3D" id="3.30.1360.70">
    <property type="entry name" value="Arginyl tRNA synthetase N-terminal domain"/>
    <property type="match status" value="1"/>
</dbReference>
<comment type="caution">
    <text evidence="11">Lacks conserved residue(s) required for the propagation of feature annotation.</text>
</comment>
<dbReference type="EC" id="6.1.1.19" evidence="11"/>
<dbReference type="InterPro" id="IPR001278">
    <property type="entry name" value="Arg-tRNA-ligase"/>
</dbReference>
<dbReference type="PANTHER" id="PTHR11956:SF5">
    <property type="entry name" value="ARGININE--TRNA LIGASE, CYTOPLASMIC"/>
    <property type="match status" value="1"/>
</dbReference>
<dbReference type="InterPro" id="IPR014729">
    <property type="entry name" value="Rossmann-like_a/b/a_fold"/>
</dbReference>
<evidence type="ECO:0000256" key="3">
    <source>
        <dbReference type="ARBA" id="ARBA00011245"/>
    </source>
</evidence>
<dbReference type="NCBIfam" id="TIGR00456">
    <property type="entry name" value="argS"/>
    <property type="match status" value="1"/>
</dbReference>
<dbReference type="InterPro" id="IPR008909">
    <property type="entry name" value="DALR_anticod-bd"/>
</dbReference>
<evidence type="ECO:0000256" key="9">
    <source>
        <dbReference type="ARBA" id="ARBA00023146"/>
    </source>
</evidence>
<dbReference type="CDD" id="cd07956">
    <property type="entry name" value="Anticodon_Ia_Arg"/>
    <property type="match status" value="1"/>
</dbReference>
<comment type="similarity">
    <text evidence="2 11 12">Belongs to the class-I aminoacyl-tRNA synthetase family.</text>
</comment>
<evidence type="ECO:0000256" key="10">
    <source>
        <dbReference type="ARBA" id="ARBA00049339"/>
    </source>
</evidence>
<keyword evidence="8 11" id="KW-0648">Protein biosynthesis</keyword>
<dbReference type="PROSITE" id="PS00178">
    <property type="entry name" value="AA_TRNA_LIGASE_I"/>
    <property type="match status" value="1"/>
</dbReference>
<evidence type="ECO:0000313" key="16">
    <source>
        <dbReference type="Proteomes" id="UP000660745"/>
    </source>
</evidence>
<comment type="subcellular location">
    <subcellularLocation>
        <location evidence="1 11">Cytoplasm</location>
    </subcellularLocation>
</comment>
<dbReference type="GO" id="GO:0005737">
    <property type="term" value="C:cytoplasm"/>
    <property type="evidence" value="ECO:0007669"/>
    <property type="project" value="UniProtKB-SubCell"/>
</dbReference>
<keyword evidence="5 11" id="KW-0436">Ligase</keyword>
<keyword evidence="16" id="KW-1185">Reference proteome</keyword>
<keyword evidence="4 11" id="KW-0963">Cytoplasm</keyword>
<keyword evidence="9 11" id="KW-0030">Aminoacyl-tRNA synthetase</keyword>
<evidence type="ECO:0000256" key="12">
    <source>
        <dbReference type="RuleBase" id="RU363038"/>
    </source>
</evidence>
<dbReference type="HAMAP" id="MF_00123">
    <property type="entry name" value="Arg_tRNA_synth"/>
    <property type="match status" value="1"/>
</dbReference>
<dbReference type="InterPro" id="IPR035684">
    <property type="entry name" value="ArgRS_core"/>
</dbReference>
<proteinExistence type="inferred from homology"/>
<dbReference type="GO" id="GO:0004814">
    <property type="term" value="F:arginine-tRNA ligase activity"/>
    <property type="evidence" value="ECO:0007669"/>
    <property type="project" value="UniProtKB-UniRule"/>
</dbReference>
<accession>A0A918ADH7</accession>
<dbReference type="RefSeq" id="WP_189144132.1">
    <property type="nucleotide sequence ID" value="NZ_BMNK01000022.1"/>
</dbReference>
<dbReference type="Pfam" id="PF05746">
    <property type="entry name" value="DALR_1"/>
    <property type="match status" value="1"/>
</dbReference>
<dbReference type="SUPFAM" id="SSF55190">
    <property type="entry name" value="Arginyl-tRNA synthetase (ArgRS), N-terminal 'additional' domain"/>
    <property type="match status" value="1"/>
</dbReference>
<evidence type="ECO:0000256" key="4">
    <source>
        <dbReference type="ARBA" id="ARBA00022490"/>
    </source>
</evidence>
<feature type="domain" description="Arginyl tRNA synthetase N-terminal" evidence="14">
    <location>
        <begin position="6"/>
        <end position="85"/>
    </location>
</feature>
<reference evidence="15" key="1">
    <citation type="journal article" date="2014" name="Int. J. Syst. Evol. Microbiol.">
        <title>Complete genome sequence of Corynebacterium casei LMG S-19264T (=DSM 44701T), isolated from a smear-ripened cheese.</title>
        <authorList>
            <consortium name="US DOE Joint Genome Institute (JGI-PGF)"/>
            <person name="Walter F."/>
            <person name="Albersmeier A."/>
            <person name="Kalinowski J."/>
            <person name="Ruckert C."/>
        </authorList>
    </citation>
    <scope>NUCLEOTIDE SEQUENCE</scope>
    <source>
        <strain evidence="15">CGMCC 4.7430</strain>
    </source>
</reference>
<dbReference type="SMART" id="SM01016">
    <property type="entry name" value="Arg_tRNA_synt_N"/>
    <property type="match status" value="1"/>
</dbReference>
<dbReference type="SUPFAM" id="SSF47323">
    <property type="entry name" value="Anticodon-binding domain of a subclass of class I aminoacyl-tRNA synthetases"/>
    <property type="match status" value="1"/>
</dbReference>
<dbReference type="PANTHER" id="PTHR11956">
    <property type="entry name" value="ARGINYL-TRNA SYNTHETASE"/>
    <property type="match status" value="1"/>
</dbReference>
<dbReference type="Pfam" id="PF00750">
    <property type="entry name" value="tRNA-synt_1d"/>
    <property type="match status" value="1"/>
</dbReference>
<evidence type="ECO:0000313" key="15">
    <source>
        <dbReference type="EMBL" id="GGP16711.1"/>
    </source>
</evidence>
<name>A0A918ADH7_9ACTN</name>
<dbReference type="InterPro" id="IPR001412">
    <property type="entry name" value="aa-tRNA-synth_I_CS"/>
</dbReference>
<evidence type="ECO:0000256" key="5">
    <source>
        <dbReference type="ARBA" id="ARBA00022598"/>
    </source>
</evidence>
<protein>
    <recommendedName>
        <fullName evidence="11">Arginine--tRNA ligase</fullName>
        <ecNumber evidence="11">6.1.1.19</ecNumber>
    </recommendedName>
    <alternativeName>
        <fullName evidence="11">Arginyl-tRNA synthetase</fullName>
        <shortName evidence="11">ArgRS</shortName>
    </alternativeName>
</protein>
<dbReference type="AlphaFoldDB" id="A0A918ADH7"/>
<dbReference type="SMART" id="SM00836">
    <property type="entry name" value="DALR_1"/>
    <property type="match status" value="1"/>
</dbReference>
<dbReference type="PRINTS" id="PR01038">
    <property type="entry name" value="TRNASYNTHARG"/>
</dbReference>